<evidence type="ECO:0000256" key="7">
    <source>
        <dbReference type="ARBA" id="ARBA00022786"/>
    </source>
</evidence>
<keyword evidence="5" id="KW-0808">Transferase</keyword>
<dbReference type="GO" id="GO:0012505">
    <property type="term" value="C:endomembrane system"/>
    <property type="evidence" value="ECO:0007669"/>
    <property type="project" value="UniProtKB-SubCell"/>
</dbReference>
<feature type="domain" description="SWEET-like" evidence="11">
    <location>
        <begin position="293"/>
        <end position="423"/>
    </location>
</feature>
<evidence type="ECO:0000259" key="12">
    <source>
        <dbReference type="Pfam" id="PF25333"/>
    </source>
</evidence>
<dbReference type="EMBL" id="PDCK01000043">
    <property type="protein sequence ID" value="PRQ31321.1"/>
    <property type="molecule type" value="Genomic_DNA"/>
</dbReference>
<evidence type="ECO:0000313" key="13">
    <source>
        <dbReference type="EMBL" id="PRQ31321.1"/>
    </source>
</evidence>
<evidence type="ECO:0000256" key="3">
    <source>
        <dbReference type="ARBA" id="ARBA00004906"/>
    </source>
</evidence>
<evidence type="ECO:0000256" key="1">
    <source>
        <dbReference type="ARBA" id="ARBA00000900"/>
    </source>
</evidence>
<evidence type="ECO:0000256" key="8">
    <source>
        <dbReference type="ARBA" id="ARBA00022989"/>
    </source>
</evidence>
<dbReference type="Proteomes" id="UP000238479">
    <property type="component" value="Chromosome 5"/>
</dbReference>
<dbReference type="Gramene" id="PRQ31321">
    <property type="protein sequence ID" value="PRQ31321"/>
    <property type="gene ID" value="RchiOBHm_Chr5g0034181"/>
</dbReference>
<dbReference type="EC" id="2.3.2.27" evidence="4"/>
<gene>
    <name evidence="13" type="ORF">RchiOBHm_Chr5g0034181</name>
</gene>
<dbReference type="InterPro" id="IPR021319">
    <property type="entry name" value="DUF2921"/>
</dbReference>
<dbReference type="PANTHER" id="PTHR33389:SF18">
    <property type="entry name" value="OS01G0677900 PROTEIN"/>
    <property type="match status" value="1"/>
</dbReference>
<feature type="transmembrane region" description="Helical" evidence="10">
    <location>
        <begin position="380"/>
        <end position="400"/>
    </location>
</feature>
<dbReference type="Pfam" id="PF11145">
    <property type="entry name" value="DUF2921"/>
    <property type="match status" value="1"/>
</dbReference>
<dbReference type="PANTHER" id="PTHR33389">
    <property type="entry name" value="FAMILY PROTEIN, PUTATIVE (DUF2921)-RELATED"/>
    <property type="match status" value="1"/>
</dbReference>
<comment type="catalytic activity">
    <reaction evidence="1">
        <text>S-ubiquitinyl-[E2 ubiquitin-conjugating enzyme]-L-cysteine + [acceptor protein]-L-lysine = [E2 ubiquitin-conjugating enzyme]-L-cysteine + N(6)-ubiquitinyl-[acceptor protein]-L-lysine.</text>
        <dbReference type="EC" id="2.3.2.27"/>
    </reaction>
</comment>
<keyword evidence="9 10" id="KW-0472">Membrane</keyword>
<evidence type="ECO:0000256" key="5">
    <source>
        <dbReference type="ARBA" id="ARBA00022679"/>
    </source>
</evidence>
<evidence type="ECO:0000259" key="11">
    <source>
        <dbReference type="Pfam" id="PF11145"/>
    </source>
</evidence>
<dbReference type="Pfam" id="PF25333">
    <property type="entry name" value="DUF2921_N"/>
    <property type="match status" value="2"/>
</dbReference>
<evidence type="ECO:0000256" key="10">
    <source>
        <dbReference type="SAM" id="Phobius"/>
    </source>
</evidence>
<keyword evidence="8 10" id="KW-1133">Transmembrane helix</keyword>
<dbReference type="InterPro" id="IPR057425">
    <property type="entry name" value="DUF2921_N"/>
</dbReference>
<dbReference type="GO" id="GO:0061630">
    <property type="term" value="F:ubiquitin protein ligase activity"/>
    <property type="evidence" value="ECO:0007669"/>
    <property type="project" value="UniProtKB-EC"/>
</dbReference>
<sequence>MTFNPNTTLVGEGSRDVNKTQLQVVACHFLDARSSFNNSHVGDCSTRLSLTFPGIWTIRDTRNAAGHIWSNKAVAESGYFEKIAFGSLMNYDGDVQCAGQNYEYTQIEKVTKLCPREKNAAATDYKTKVYTNPFLYDMRFHMFSKRSKSVVDRGRSYPLSVGNRLYRYGTFIEDAYSLAYTHSGPYNISFFIFINVSNMSIANVISAEGVYDDTDGSMCMVGCRNLGQIDQQPTDDSVDCEILLKLQLPPATPGRKISGYVKGSIESIRKKSDPLHFERLDLSSDDMFMAEADRSICRLEVETTLVLISTTLAYVFGALQLFHMNKRPDVLPSISILMLLVLTLGFLKPLIYYFEAILTYSTDYQDVFIGSDGWLQVDQANLRAIAVMIMLAFLLHFNLLQQTWSARSAKGTLKDLWNERRKLCQYMQLGF</sequence>
<protein>
    <recommendedName>
        <fullName evidence="4">RING-type E3 ubiquitin transferase</fullName>
        <ecNumber evidence="4">2.3.2.27</ecNumber>
    </recommendedName>
</protein>
<dbReference type="OrthoDB" id="986697at2759"/>
<name>A0A2P6QAW7_ROSCH</name>
<keyword evidence="7" id="KW-0833">Ubl conjugation pathway</keyword>
<evidence type="ECO:0000256" key="2">
    <source>
        <dbReference type="ARBA" id="ARBA00004127"/>
    </source>
</evidence>
<dbReference type="OMA" id="CHIENGG"/>
<evidence type="ECO:0000256" key="6">
    <source>
        <dbReference type="ARBA" id="ARBA00022692"/>
    </source>
</evidence>
<keyword evidence="6 10" id="KW-0812">Transmembrane</keyword>
<organism evidence="13 14">
    <name type="scientific">Rosa chinensis</name>
    <name type="common">China rose</name>
    <dbReference type="NCBI Taxonomy" id="74649"/>
    <lineage>
        <taxon>Eukaryota</taxon>
        <taxon>Viridiplantae</taxon>
        <taxon>Streptophyta</taxon>
        <taxon>Embryophyta</taxon>
        <taxon>Tracheophyta</taxon>
        <taxon>Spermatophyta</taxon>
        <taxon>Magnoliopsida</taxon>
        <taxon>eudicotyledons</taxon>
        <taxon>Gunneridae</taxon>
        <taxon>Pentapetalae</taxon>
        <taxon>rosids</taxon>
        <taxon>fabids</taxon>
        <taxon>Rosales</taxon>
        <taxon>Rosaceae</taxon>
        <taxon>Rosoideae</taxon>
        <taxon>Rosoideae incertae sedis</taxon>
        <taxon>Rosa</taxon>
    </lineage>
</organism>
<evidence type="ECO:0000256" key="9">
    <source>
        <dbReference type="ARBA" id="ARBA00023136"/>
    </source>
</evidence>
<keyword evidence="14" id="KW-1185">Reference proteome</keyword>
<dbReference type="AlphaFoldDB" id="A0A2P6QAW7"/>
<comment type="pathway">
    <text evidence="3">Protein modification; protein ubiquitination.</text>
</comment>
<evidence type="ECO:0000256" key="4">
    <source>
        <dbReference type="ARBA" id="ARBA00012483"/>
    </source>
</evidence>
<evidence type="ECO:0000313" key="14">
    <source>
        <dbReference type="Proteomes" id="UP000238479"/>
    </source>
</evidence>
<reference evidence="13 14" key="1">
    <citation type="journal article" date="2018" name="Nat. Genet.">
        <title>The Rosa genome provides new insights in the design of modern roses.</title>
        <authorList>
            <person name="Bendahmane M."/>
        </authorList>
    </citation>
    <scope>NUCLEOTIDE SEQUENCE [LARGE SCALE GENOMIC DNA]</scope>
    <source>
        <strain evidence="14">cv. Old Blush</strain>
    </source>
</reference>
<feature type="domain" description="DUF2921" evidence="12">
    <location>
        <begin position="2"/>
        <end position="83"/>
    </location>
</feature>
<feature type="transmembrane region" description="Helical" evidence="10">
    <location>
        <begin position="334"/>
        <end position="354"/>
    </location>
</feature>
<comment type="subcellular location">
    <subcellularLocation>
        <location evidence="2">Endomembrane system</location>
        <topology evidence="2">Multi-pass membrane protein</topology>
    </subcellularLocation>
</comment>
<proteinExistence type="predicted"/>
<feature type="domain" description="DUF2921" evidence="12">
    <location>
        <begin position="111"/>
        <end position="281"/>
    </location>
</feature>
<comment type="caution">
    <text evidence="13">The sequence shown here is derived from an EMBL/GenBank/DDBJ whole genome shotgun (WGS) entry which is preliminary data.</text>
</comment>
<feature type="transmembrane region" description="Helical" evidence="10">
    <location>
        <begin position="304"/>
        <end position="322"/>
    </location>
</feature>
<accession>A0A2P6QAW7</accession>
<dbReference type="STRING" id="74649.A0A2P6QAW7"/>